<organism evidence="2 3">
    <name type="scientific">Prorocentrum cordatum</name>
    <dbReference type="NCBI Taxonomy" id="2364126"/>
    <lineage>
        <taxon>Eukaryota</taxon>
        <taxon>Sar</taxon>
        <taxon>Alveolata</taxon>
        <taxon>Dinophyceae</taxon>
        <taxon>Prorocentrales</taxon>
        <taxon>Prorocentraceae</taxon>
        <taxon>Prorocentrum</taxon>
    </lineage>
</organism>
<dbReference type="Proteomes" id="UP001189429">
    <property type="component" value="Unassembled WGS sequence"/>
</dbReference>
<comment type="caution">
    <text evidence="2">The sequence shown here is derived from an EMBL/GenBank/DDBJ whole genome shotgun (WGS) entry which is preliminary data.</text>
</comment>
<proteinExistence type="predicted"/>
<feature type="region of interest" description="Disordered" evidence="1">
    <location>
        <begin position="51"/>
        <end position="77"/>
    </location>
</feature>
<feature type="region of interest" description="Disordered" evidence="1">
    <location>
        <begin position="109"/>
        <end position="246"/>
    </location>
</feature>
<accession>A0ABN9W5L9</accession>
<evidence type="ECO:0000313" key="3">
    <source>
        <dbReference type="Proteomes" id="UP001189429"/>
    </source>
</evidence>
<feature type="compositionally biased region" description="Low complexity" evidence="1">
    <location>
        <begin position="159"/>
        <end position="217"/>
    </location>
</feature>
<dbReference type="EMBL" id="CAUYUJ010018182">
    <property type="protein sequence ID" value="CAK0881410.1"/>
    <property type="molecule type" value="Genomic_DNA"/>
</dbReference>
<feature type="region of interest" description="Disordered" evidence="1">
    <location>
        <begin position="261"/>
        <end position="285"/>
    </location>
</feature>
<sequence length="318" mass="33623">MSFLTVLNSRHAKGKGRIVHPNGFITDLDVAGSDGFFSVCDSVSEPAAPSCCPAPERSTYASEGSSASPASSTSSSSAWSRLASSSAPEHLAPGSPGSLIRRIHSQLTGLRSTKKSHSAEPPPTTQSTGAEGGLCRAAPRRPRAETLPTARAASRRPSLRSEGSVGSAASGRSARSGRTCSRASAQRPSGQQGRASSRGSARCGRAEGRFAAAARPSPRARGRAGRGRGRARVHSEPHGGSAQGSPWALAEEQFGELSWDMDVPPDFLQQGPPTPTEQQSGPRTPMQVYAELARRRFHALQQRRRDEKAMRPKRNHGF</sequence>
<evidence type="ECO:0000256" key="1">
    <source>
        <dbReference type="SAM" id="MobiDB-lite"/>
    </source>
</evidence>
<name>A0ABN9W5L9_9DINO</name>
<reference evidence="2" key="1">
    <citation type="submission" date="2023-10" db="EMBL/GenBank/DDBJ databases">
        <authorList>
            <person name="Chen Y."/>
            <person name="Shah S."/>
            <person name="Dougan E. K."/>
            <person name="Thang M."/>
            <person name="Chan C."/>
        </authorList>
    </citation>
    <scope>NUCLEOTIDE SEQUENCE [LARGE SCALE GENOMIC DNA]</scope>
</reference>
<feature type="compositionally biased region" description="Basic residues" evidence="1">
    <location>
        <begin position="218"/>
        <end position="232"/>
    </location>
</feature>
<evidence type="ECO:0000313" key="2">
    <source>
        <dbReference type="EMBL" id="CAK0881410.1"/>
    </source>
</evidence>
<gene>
    <name evidence="2" type="ORF">PCOR1329_LOCUS64258</name>
</gene>
<protein>
    <submittedName>
        <fullName evidence="2">Uncharacterized protein</fullName>
    </submittedName>
</protein>
<keyword evidence="3" id="KW-1185">Reference proteome</keyword>